<comment type="caution">
    <text evidence="1">The sequence shown here is derived from an EMBL/GenBank/DDBJ whole genome shotgun (WGS) entry which is preliminary data.</text>
</comment>
<gene>
    <name evidence="1" type="ORF">HT99x_00090</name>
    <name evidence="2" type="ORF">HT99x_011620</name>
</gene>
<protein>
    <submittedName>
        <fullName evidence="1">DNA polymerase III subunit epsilon</fullName>
    </submittedName>
</protein>
<reference evidence="2" key="3">
    <citation type="submission" date="2021-06" db="EMBL/GenBank/DDBJ databases">
        <title>Genomic Description and Analysis of Intracellular Bacteria, Candidatus Berkiella cookevillensis and Candidatus Berkiella aquae.</title>
        <authorList>
            <person name="Kidane D.T."/>
            <person name="Mehari Y.T."/>
            <person name="Rice F.C."/>
            <person name="Arivett B.A."/>
            <person name="Farone A.L."/>
            <person name="Berk S.G."/>
            <person name="Farone M.B."/>
        </authorList>
    </citation>
    <scope>NUCLEOTIDE SEQUENCE</scope>
    <source>
        <strain evidence="2">HT99</strain>
    </source>
</reference>
<accession>A0A0Q9Z1U8</accession>
<evidence type="ECO:0000313" key="1">
    <source>
        <dbReference type="EMBL" id="KRG22552.1"/>
    </source>
</evidence>
<dbReference type="RefSeq" id="WP_083482737.1">
    <property type="nucleotide sequence ID" value="NZ_LKAJ02000001.1"/>
</dbReference>
<dbReference type="SUPFAM" id="SSF53098">
    <property type="entry name" value="Ribonuclease H-like"/>
    <property type="match status" value="1"/>
</dbReference>
<name>A0A0Q9Z1U8_9GAMM</name>
<dbReference type="Proteomes" id="UP000051497">
    <property type="component" value="Unassembled WGS sequence"/>
</dbReference>
<dbReference type="InterPro" id="IPR012337">
    <property type="entry name" value="RNaseH-like_sf"/>
</dbReference>
<organism evidence="1">
    <name type="scientific">Candidatus Berkiella aquae</name>
    <dbReference type="NCBI Taxonomy" id="295108"/>
    <lineage>
        <taxon>Bacteria</taxon>
        <taxon>Pseudomonadati</taxon>
        <taxon>Pseudomonadota</taxon>
        <taxon>Gammaproteobacteria</taxon>
        <taxon>Candidatus Berkiellales</taxon>
        <taxon>Candidatus Berkiellaceae</taxon>
        <taxon>Candidatus Berkiella</taxon>
    </lineage>
</organism>
<evidence type="ECO:0000313" key="3">
    <source>
        <dbReference type="Proteomes" id="UP000051497"/>
    </source>
</evidence>
<dbReference type="OrthoDB" id="9803913at2"/>
<reference evidence="2" key="2">
    <citation type="journal article" date="2016" name="Genome Announc.">
        <title>Draft Genome Sequences of Two Novel Amoeba-Resistant Intranuclear Bacteria, 'Candidatus Berkiella cookevillensis' and 'Candidatus Berkiella aquae'.</title>
        <authorList>
            <person name="Mehari Y.T."/>
            <person name="Arivett B.A."/>
            <person name="Farone A.L."/>
            <person name="Gunderson J.H."/>
            <person name="Farone M.B."/>
        </authorList>
    </citation>
    <scope>NUCLEOTIDE SEQUENCE</scope>
    <source>
        <strain evidence="2">HT99</strain>
    </source>
</reference>
<evidence type="ECO:0000313" key="2">
    <source>
        <dbReference type="EMBL" id="MCS5712083.1"/>
    </source>
</evidence>
<keyword evidence="3" id="KW-1185">Reference proteome</keyword>
<reference evidence="1" key="1">
    <citation type="submission" date="2015-09" db="EMBL/GenBank/DDBJ databases">
        <title>Draft Genome Sequences of Two Novel Amoeba-resistant Intranuclear Bacteria, Candidatus Berkiella cookevillensis and Candidatus Berkiella aquae.</title>
        <authorList>
            <person name="Mehari Y.T."/>
            <person name="Arivett B.A."/>
            <person name="Farone A.L."/>
            <person name="Gunderson J.H."/>
            <person name="Farone M.B."/>
        </authorList>
    </citation>
    <scope>NUCLEOTIDE SEQUENCE [LARGE SCALE GENOMIC DNA]</scope>
    <source>
        <strain evidence="1">HT99</strain>
    </source>
</reference>
<dbReference type="EMBL" id="LKAJ02000001">
    <property type="protein sequence ID" value="MCS5712083.1"/>
    <property type="molecule type" value="Genomic_DNA"/>
</dbReference>
<proteinExistence type="predicted"/>
<sequence length="297" mass="34234">MSFAQKIWQMVTGAPLEKSETVVLEQPTALPDHNTKTLQRVPECYEKRDAADHRLFSAVIIDIKTSGSDPKQDNIIEIAALKYSFTNEEGIIEVLGTYETFEGSPINWEQVSNLLEDCNLVICHNSRLHRNFLELQTPIFVQDMIKKLPFACTMLDIDWAVRGNESPRVKYINFELGYFYQALGLTECWAIFNILVNAPHAFDELKENVRKAKLLVCAVNVPLERTDILKKRQYTWSSGHGKFPKCWWKILNKESLEAEFQFLDDTVYGQKGSANNLSYMVVPHSMRYSFRVAHLFD</sequence>
<dbReference type="EMBL" id="LKAJ01000001">
    <property type="protein sequence ID" value="KRG22552.1"/>
    <property type="molecule type" value="Genomic_DNA"/>
</dbReference>
<dbReference type="STRING" id="295108.HT99x_00090"/>
<dbReference type="AlphaFoldDB" id="A0A0Q9Z1U8"/>